<dbReference type="GO" id="GO:0005886">
    <property type="term" value="C:plasma membrane"/>
    <property type="evidence" value="ECO:0007669"/>
    <property type="project" value="UniProtKB-SubCell"/>
</dbReference>
<evidence type="ECO:0000259" key="7">
    <source>
        <dbReference type="Pfam" id="PF02687"/>
    </source>
</evidence>
<evidence type="ECO:0000313" key="9">
    <source>
        <dbReference type="Proteomes" id="UP001139365"/>
    </source>
</evidence>
<evidence type="ECO:0000313" key="8">
    <source>
        <dbReference type="EMBL" id="MCI5756411.1"/>
    </source>
</evidence>
<organism evidence="8 9">
    <name type="scientific">Candidatus Colimorpha enterica</name>
    <dbReference type="NCBI Taxonomy" id="3083063"/>
    <lineage>
        <taxon>Bacteria</taxon>
        <taxon>Pseudomonadati</taxon>
        <taxon>Bacteroidota</taxon>
        <taxon>Bacteroidia</taxon>
        <taxon>Bacteroidales</taxon>
        <taxon>Candidatus Colimorpha</taxon>
    </lineage>
</organism>
<evidence type="ECO:0000256" key="5">
    <source>
        <dbReference type="ARBA" id="ARBA00023136"/>
    </source>
</evidence>
<evidence type="ECO:0000256" key="3">
    <source>
        <dbReference type="ARBA" id="ARBA00022692"/>
    </source>
</evidence>
<keyword evidence="5 6" id="KW-0472">Membrane</keyword>
<feature type="domain" description="ABC3 transporter permease C-terminal" evidence="7">
    <location>
        <begin position="227"/>
        <end position="340"/>
    </location>
</feature>
<evidence type="ECO:0000256" key="1">
    <source>
        <dbReference type="ARBA" id="ARBA00004651"/>
    </source>
</evidence>
<proteinExistence type="predicted"/>
<dbReference type="Proteomes" id="UP001139365">
    <property type="component" value="Unassembled WGS sequence"/>
</dbReference>
<dbReference type="Pfam" id="PF02687">
    <property type="entry name" value="FtsX"/>
    <property type="match status" value="1"/>
</dbReference>
<comment type="caution">
    <text evidence="8">The sequence shown here is derived from an EMBL/GenBank/DDBJ whole genome shotgun (WGS) entry which is preliminary data.</text>
</comment>
<accession>A0AAE3FHA1</accession>
<dbReference type="InterPro" id="IPR003838">
    <property type="entry name" value="ABC3_permease_C"/>
</dbReference>
<comment type="subcellular location">
    <subcellularLocation>
        <location evidence="1">Cell membrane</location>
        <topology evidence="1">Multi-pass membrane protein</topology>
    </subcellularLocation>
</comment>
<reference evidence="8 9" key="1">
    <citation type="submission" date="2022-03" db="EMBL/GenBank/DDBJ databases">
        <title>Metagenome-assembled genomes from swine fecal metagenomes.</title>
        <authorList>
            <person name="Holman D.B."/>
            <person name="Kommadath A."/>
        </authorList>
    </citation>
    <scope>NUCLEOTIDE SEQUENCE [LARGE SCALE GENOMIC DNA]</scope>
    <source>
        <strain evidence="8">SUG147</strain>
    </source>
</reference>
<evidence type="ECO:0000256" key="2">
    <source>
        <dbReference type="ARBA" id="ARBA00022475"/>
    </source>
</evidence>
<dbReference type="EMBL" id="JALEMU010000151">
    <property type="protein sequence ID" value="MCI5756411.1"/>
    <property type="molecule type" value="Genomic_DNA"/>
</dbReference>
<feature type="transmembrane region" description="Helical" evidence="6">
    <location>
        <begin position="674"/>
        <end position="701"/>
    </location>
</feature>
<keyword evidence="3 6" id="KW-0812">Transmembrane</keyword>
<evidence type="ECO:0000256" key="4">
    <source>
        <dbReference type="ARBA" id="ARBA00022989"/>
    </source>
</evidence>
<keyword evidence="4 6" id="KW-1133">Transmembrane helix</keyword>
<dbReference type="PANTHER" id="PTHR30287">
    <property type="entry name" value="MEMBRANE COMPONENT OF PREDICTED ABC SUPERFAMILY METABOLITE UPTAKE TRANSPORTER"/>
    <property type="match status" value="1"/>
</dbReference>
<name>A0AAE3FHA1_9BACT</name>
<dbReference type="AlphaFoldDB" id="A0AAE3FHA1"/>
<feature type="transmembrane region" description="Helical" evidence="6">
    <location>
        <begin position="309"/>
        <end position="331"/>
    </location>
</feature>
<dbReference type="InterPro" id="IPR038766">
    <property type="entry name" value="Membrane_comp_ABC_pdt"/>
</dbReference>
<protein>
    <recommendedName>
        <fullName evidence="7">ABC3 transporter permease C-terminal domain-containing protein</fullName>
    </recommendedName>
</protein>
<feature type="transmembrane region" description="Helical" evidence="6">
    <location>
        <begin position="383"/>
        <end position="405"/>
    </location>
</feature>
<gene>
    <name evidence="8" type="ORF">MR241_08995</name>
</gene>
<feature type="transmembrane region" description="Helical" evidence="6">
    <location>
        <begin position="219"/>
        <end position="240"/>
    </location>
</feature>
<feature type="transmembrane region" description="Helical" evidence="6">
    <location>
        <begin position="767"/>
        <end position="787"/>
    </location>
</feature>
<keyword evidence="2" id="KW-1003">Cell membrane</keyword>
<feature type="transmembrane region" description="Helical" evidence="6">
    <location>
        <begin position="733"/>
        <end position="755"/>
    </location>
</feature>
<feature type="transmembrane region" description="Helical" evidence="6">
    <location>
        <begin position="272"/>
        <end position="294"/>
    </location>
</feature>
<sequence>MLHYTLKTLSRRRKELIVSVFALTLCVMLVTASVGAAISVKTSISDRADEMYGTFRAVEPTDSPEKAGLGIYGSIISEKSIYSGQLTVGYVTSDLLPVRLISGRLPEKPGEAAVEESLGQALMTGISVGDEAEFTIKTPEGETRTLSLTVVGFTKSTSRLSVNDGKRYLVPSIIVAEGAIDCFPDIYSVTSGESYSSDAMINPRYTDAVIVSVSESTRVLLTVTAILTVMAAAVSAFVFVSVTKPVMNRHFADLRLAGAGGRELAEFTVLRTLVLSLFAAAVGTTAGYGCLAVFTRTVLEHFLDSCTVSFPWVACLLTCIGIFAVITLPGLSAVRKAVSHRPLEAVQAKRRTAAGQSRPISPNGVSYSIFGKWTKETSKKRRAMAPCLTAAMSIACLAVFAGSAFGTTIRDEYRDNFTDDYTVKRFGEGFYSYFRIPEHPYYGLTDDTLSAISAAKEAEYVSYTKTLNAALTAAEKLGLTAFFGDDIKSVYGQDDTEFKKITSRFSLSTDAAYYALTVIECDDRLFSMLEAENGKSYRSQDGDGVVMVCRDMAASPFRAGNRLHIFQALPGSSGAEFDSDCGIFDADVTLTGIAEVPITSYLRGKLGSGFSPTLVVTEGFFSDHGYDKGADSVFIGLTDGRKHEKTDAVLASVMPSLPESTVISKSDTEAEKTALLGAVSYSAAVTAVFLSAVCIAVFASATRADLLAERRTIGVLRSIGLDRGRMLKRHIRYTLGIFGKAAMINFLTLLLLNYLPVRKDIKGYPPVIFISYIVFTAAALAVTLPTVRRLFTERIADMTGGTTAGRGTGI</sequence>
<evidence type="ECO:0000256" key="6">
    <source>
        <dbReference type="SAM" id="Phobius"/>
    </source>
</evidence>
<dbReference type="PANTHER" id="PTHR30287:SF1">
    <property type="entry name" value="INNER MEMBRANE PROTEIN"/>
    <property type="match status" value="1"/>
</dbReference>